<reference evidence="2 3" key="1">
    <citation type="journal article" date="2021" name="Plant Biotechnol. J.">
        <title>Multi-omics assisted identification of the key and species-specific regulatory components of drought-tolerant mechanisms in Gossypium stocksii.</title>
        <authorList>
            <person name="Yu D."/>
            <person name="Ke L."/>
            <person name="Zhang D."/>
            <person name="Wu Y."/>
            <person name="Sun Y."/>
            <person name="Mei J."/>
            <person name="Sun J."/>
            <person name="Sun Y."/>
        </authorList>
    </citation>
    <scope>NUCLEOTIDE SEQUENCE [LARGE SCALE GENOMIC DNA]</scope>
    <source>
        <strain evidence="3">cv. E1</strain>
        <tissue evidence="2">Leaf</tissue>
    </source>
</reference>
<organism evidence="2 3">
    <name type="scientific">Gossypium stocksii</name>
    <dbReference type="NCBI Taxonomy" id="47602"/>
    <lineage>
        <taxon>Eukaryota</taxon>
        <taxon>Viridiplantae</taxon>
        <taxon>Streptophyta</taxon>
        <taxon>Embryophyta</taxon>
        <taxon>Tracheophyta</taxon>
        <taxon>Spermatophyta</taxon>
        <taxon>Magnoliopsida</taxon>
        <taxon>eudicotyledons</taxon>
        <taxon>Gunneridae</taxon>
        <taxon>Pentapetalae</taxon>
        <taxon>rosids</taxon>
        <taxon>malvids</taxon>
        <taxon>Malvales</taxon>
        <taxon>Malvaceae</taxon>
        <taxon>Malvoideae</taxon>
        <taxon>Gossypium</taxon>
    </lineage>
</organism>
<evidence type="ECO:0000313" key="3">
    <source>
        <dbReference type="Proteomes" id="UP000828251"/>
    </source>
</evidence>
<dbReference type="PANTHER" id="PTHR33156">
    <property type="entry name" value="OS02G0230000 PROTEIN"/>
    <property type="match status" value="1"/>
</dbReference>
<dbReference type="AlphaFoldDB" id="A0A9D3V4S8"/>
<name>A0A9D3V4S8_9ROSI</name>
<dbReference type="PANTHER" id="PTHR33156:SF26">
    <property type="entry name" value="OS12G0592200 PROTEIN"/>
    <property type="match status" value="1"/>
</dbReference>
<accession>A0A9D3V4S8</accession>
<dbReference type="Proteomes" id="UP000828251">
    <property type="component" value="Unassembled WGS sequence"/>
</dbReference>
<feature type="region of interest" description="Disordered" evidence="1">
    <location>
        <begin position="1"/>
        <end position="42"/>
    </location>
</feature>
<keyword evidence="3" id="KW-1185">Reference proteome</keyword>
<sequence>MAWRGAGSLSRSVMSAARGPSLRTPPPMPRVRAPTSSAPRLQSRRLSFAPSRNLGELGCVQSFLPLHNLVPMACLTSHLTVSMRACCELSHGIGIGIDREEWKRWVMHVDFRSAKGENDSTLYLKGHGLALLSATSELRESNISLSCGGQRLVVEDLQKELALLTKNLNKVFKRHSKNKKSSETKGKKKLSFANKNPKRKEKASSAMNVRGTSSTTLEDMPNLKGEWYLSITIVTLLGI</sequence>
<comment type="caution">
    <text evidence="2">The sequence shown here is derived from an EMBL/GenBank/DDBJ whole genome shotgun (WGS) entry which is preliminary data.</text>
</comment>
<protein>
    <submittedName>
        <fullName evidence="2">Uncharacterized protein</fullName>
    </submittedName>
</protein>
<dbReference type="InterPro" id="IPR043459">
    <property type="entry name" value="NFD6/NOXY2-like"/>
</dbReference>
<gene>
    <name evidence="2" type="ORF">J1N35_024562</name>
</gene>
<feature type="compositionally biased region" description="Polar residues" evidence="1">
    <location>
        <begin position="205"/>
        <end position="217"/>
    </location>
</feature>
<feature type="compositionally biased region" description="Basic residues" evidence="1">
    <location>
        <begin position="186"/>
        <end position="201"/>
    </location>
</feature>
<proteinExistence type="predicted"/>
<dbReference type="OrthoDB" id="1929591at2759"/>
<evidence type="ECO:0000256" key="1">
    <source>
        <dbReference type="SAM" id="MobiDB-lite"/>
    </source>
</evidence>
<dbReference type="EMBL" id="JAIQCV010000008">
    <property type="protein sequence ID" value="KAH1072234.1"/>
    <property type="molecule type" value="Genomic_DNA"/>
</dbReference>
<feature type="region of interest" description="Disordered" evidence="1">
    <location>
        <begin position="173"/>
        <end position="217"/>
    </location>
</feature>
<evidence type="ECO:0000313" key="2">
    <source>
        <dbReference type="EMBL" id="KAH1072234.1"/>
    </source>
</evidence>